<dbReference type="Gene3D" id="3.40.30.10">
    <property type="entry name" value="Glutaredoxin"/>
    <property type="match status" value="1"/>
</dbReference>
<organism evidence="2 3">
    <name type="scientific">Marinihelvus fidelis</name>
    <dbReference type="NCBI Taxonomy" id="2613842"/>
    <lineage>
        <taxon>Bacteria</taxon>
        <taxon>Pseudomonadati</taxon>
        <taxon>Pseudomonadota</taxon>
        <taxon>Gammaproteobacteria</taxon>
        <taxon>Chromatiales</taxon>
        <taxon>Wenzhouxiangellaceae</taxon>
        <taxon>Marinihelvus</taxon>
    </lineage>
</organism>
<dbReference type="GO" id="GO:0016209">
    <property type="term" value="F:antioxidant activity"/>
    <property type="evidence" value="ECO:0007669"/>
    <property type="project" value="InterPro"/>
</dbReference>
<dbReference type="EMBL" id="VYXP01000007">
    <property type="protein sequence ID" value="KAA9130522.1"/>
    <property type="molecule type" value="Genomic_DNA"/>
</dbReference>
<dbReference type="InterPro" id="IPR013766">
    <property type="entry name" value="Thioredoxin_domain"/>
</dbReference>
<sequence>MNVNLRERLMSKPLNGWLVLCALLLCFMTVGATWAGDERTAIHADANDVQPLLPGMVAPAFAARTVENQPFEFDPSAMEKPVVMTFFRGGWCPYCNMHLAEMRKAEAELKDMGFEVWFLSMDQPSQLVSSLQDPEIGYTMLSDAKAEATRGFGIAFRVDDATIERYQGFGIDLEAASGETHHALPVPATFIVGQDGVINFTYANPSYTVRLHPDVLLAAAKAYKDDADKRLKR</sequence>
<accession>A0A5N0T6M2</accession>
<dbReference type="Proteomes" id="UP000325372">
    <property type="component" value="Unassembled WGS sequence"/>
</dbReference>
<dbReference type="SUPFAM" id="SSF52833">
    <property type="entry name" value="Thioredoxin-like"/>
    <property type="match status" value="1"/>
</dbReference>
<dbReference type="InterPro" id="IPR036249">
    <property type="entry name" value="Thioredoxin-like_sf"/>
</dbReference>
<evidence type="ECO:0000313" key="2">
    <source>
        <dbReference type="EMBL" id="KAA9130522.1"/>
    </source>
</evidence>
<dbReference type="Pfam" id="PF00578">
    <property type="entry name" value="AhpC-TSA"/>
    <property type="match status" value="1"/>
</dbReference>
<reference evidence="2 3" key="1">
    <citation type="submission" date="2019-09" db="EMBL/GenBank/DDBJ databases">
        <title>Wenzhouxiangella sp. Genome sequencing and assembly.</title>
        <authorList>
            <person name="Zhang R."/>
        </authorList>
    </citation>
    <scope>NUCLEOTIDE SEQUENCE [LARGE SCALE GENOMIC DNA]</scope>
    <source>
        <strain evidence="2 3">W260</strain>
    </source>
</reference>
<protein>
    <submittedName>
        <fullName evidence="2">AhpC/TSA family protein</fullName>
    </submittedName>
</protein>
<dbReference type="AlphaFoldDB" id="A0A5N0T6M2"/>
<dbReference type="GO" id="GO:0016491">
    <property type="term" value="F:oxidoreductase activity"/>
    <property type="evidence" value="ECO:0007669"/>
    <property type="project" value="InterPro"/>
</dbReference>
<evidence type="ECO:0000259" key="1">
    <source>
        <dbReference type="PROSITE" id="PS51352"/>
    </source>
</evidence>
<dbReference type="CDD" id="cd02970">
    <property type="entry name" value="PRX_like2"/>
    <property type="match status" value="1"/>
</dbReference>
<dbReference type="PROSITE" id="PS51352">
    <property type="entry name" value="THIOREDOXIN_2"/>
    <property type="match status" value="1"/>
</dbReference>
<keyword evidence="3" id="KW-1185">Reference proteome</keyword>
<comment type="caution">
    <text evidence="2">The sequence shown here is derived from an EMBL/GenBank/DDBJ whole genome shotgun (WGS) entry which is preliminary data.</text>
</comment>
<dbReference type="InterPro" id="IPR000866">
    <property type="entry name" value="AhpC/TSA"/>
</dbReference>
<feature type="domain" description="Thioredoxin" evidence="1">
    <location>
        <begin position="52"/>
        <end position="225"/>
    </location>
</feature>
<proteinExistence type="predicted"/>
<evidence type="ECO:0000313" key="3">
    <source>
        <dbReference type="Proteomes" id="UP000325372"/>
    </source>
</evidence>
<name>A0A5N0T6M2_9GAMM</name>
<gene>
    <name evidence="2" type="ORF">F3N42_12590</name>
</gene>